<dbReference type="PANTHER" id="PTHR46044">
    <property type="entry name" value="NITRILASE"/>
    <property type="match status" value="1"/>
</dbReference>
<dbReference type="AlphaFoldDB" id="A0A1I3SCZ4"/>
<dbReference type="STRING" id="351675.SAMN05421680_11170"/>
<dbReference type="PROSITE" id="PS00920">
    <property type="entry name" value="NITRIL_CHT_1"/>
    <property type="match status" value="1"/>
</dbReference>
<dbReference type="InterPro" id="IPR036526">
    <property type="entry name" value="C-N_Hydrolase_sf"/>
</dbReference>
<name>A0A1I3SCZ4_9GAMM</name>
<evidence type="ECO:0000313" key="6">
    <source>
        <dbReference type="Proteomes" id="UP000198919"/>
    </source>
</evidence>
<comment type="similarity">
    <text evidence="1">Belongs to the carbon-nitrogen hydrolase superfamily. Nitrilase family.</text>
</comment>
<reference evidence="4 7" key="3">
    <citation type="journal article" date="2017" name="Nat. Microbiol.">
        <title>Natural product diversity associated with the nematode symbionts Photorhabdus and Xenorhabdus.</title>
        <authorList>
            <person name="Tobias N.J."/>
            <person name="Wolff H."/>
            <person name="Djahanschiri B."/>
            <person name="Grundmann F."/>
            <person name="Kronenwerth M."/>
            <person name="Shi Y.M."/>
            <person name="Simonyi S."/>
            <person name="Grun P."/>
            <person name="Shapiro-Ilan D."/>
            <person name="Pidot S.J."/>
            <person name="Stinear T.P."/>
            <person name="Ebersberger I."/>
            <person name="Bode H.B."/>
        </authorList>
    </citation>
    <scope>NUCLEOTIDE SEQUENCE [LARGE SCALE GENOMIC DNA]</scope>
    <source>
        <strain evidence="4 7">DSM 17908</strain>
    </source>
</reference>
<dbReference type="PROSITE" id="PS50263">
    <property type="entry name" value="CN_HYDROLASE"/>
    <property type="match status" value="1"/>
</dbReference>
<dbReference type="EMBL" id="NITY01000012">
    <property type="protein sequence ID" value="PHM39144.1"/>
    <property type="molecule type" value="Genomic_DNA"/>
</dbReference>
<evidence type="ECO:0000256" key="2">
    <source>
        <dbReference type="PROSITE-ProRule" id="PRU10139"/>
    </source>
</evidence>
<evidence type="ECO:0000259" key="3">
    <source>
        <dbReference type="PROSITE" id="PS50263"/>
    </source>
</evidence>
<dbReference type="InterPro" id="IPR003010">
    <property type="entry name" value="C-N_Hydrolase"/>
</dbReference>
<evidence type="ECO:0000313" key="5">
    <source>
        <dbReference type="EMBL" id="SFJ56694.1"/>
    </source>
</evidence>
<evidence type="ECO:0000256" key="1">
    <source>
        <dbReference type="ARBA" id="ARBA00008129"/>
    </source>
</evidence>
<evidence type="ECO:0000313" key="4">
    <source>
        <dbReference type="EMBL" id="PHM39144.1"/>
    </source>
</evidence>
<reference evidence="5" key="2">
    <citation type="submission" date="2016-10" db="EMBL/GenBank/DDBJ databases">
        <authorList>
            <person name="de Groot N.N."/>
        </authorList>
    </citation>
    <scope>NUCLEOTIDE SEQUENCE [LARGE SCALE GENOMIC DNA]</scope>
    <source>
        <strain evidence="5">DSM 17908</strain>
    </source>
</reference>
<dbReference type="Proteomes" id="UP000198919">
    <property type="component" value="Unassembled WGS sequence"/>
</dbReference>
<dbReference type="InterPro" id="IPR000132">
    <property type="entry name" value="Nitrilase/CN_hydratase_CS"/>
</dbReference>
<dbReference type="EMBL" id="FORG01000011">
    <property type="protein sequence ID" value="SFJ56694.1"/>
    <property type="molecule type" value="Genomic_DNA"/>
</dbReference>
<dbReference type="Pfam" id="PF00795">
    <property type="entry name" value="CN_hydrolase"/>
    <property type="match status" value="1"/>
</dbReference>
<proteinExistence type="inferred from homology"/>
<sequence>MSITTFRVAAVQAAPIFLDLEATLEKTISLIESAADHGAKLIAFPETWIPGYPWFIWLDSPLWGMQFLKQYHDN</sequence>
<organism evidence="5 6">
    <name type="scientific">Xenorhabdus mauleonii</name>
    <dbReference type="NCBI Taxonomy" id="351675"/>
    <lineage>
        <taxon>Bacteria</taxon>
        <taxon>Pseudomonadati</taxon>
        <taxon>Pseudomonadota</taxon>
        <taxon>Gammaproteobacteria</taxon>
        <taxon>Enterobacterales</taxon>
        <taxon>Morganellaceae</taxon>
        <taxon>Xenorhabdus</taxon>
    </lineage>
</organism>
<dbReference type="PANTHER" id="PTHR46044:SF1">
    <property type="entry name" value="CN HYDROLASE DOMAIN-CONTAINING PROTEIN"/>
    <property type="match status" value="1"/>
</dbReference>
<feature type="active site" description="Proton acceptor" evidence="2">
    <location>
        <position position="46"/>
    </location>
</feature>
<dbReference type="GO" id="GO:0000257">
    <property type="term" value="F:nitrilase activity"/>
    <property type="evidence" value="ECO:0007669"/>
    <property type="project" value="UniProtKB-ARBA"/>
</dbReference>
<protein>
    <submittedName>
        <fullName evidence="5">Aliphatic nitrilase</fullName>
    </submittedName>
</protein>
<evidence type="ECO:0000313" key="7">
    <source>
        <dbReference type="Proteomes" id="UP000224607"/>
    </source>
</evidence>
<dbReference type="Gene3D" id="3.60.110.10">
    <property type="entry name" value="Carbon-nitrogen hydrolase"/>
    <property type="match status" value="1"/>
</dbReference>
<dbReference type="InterPro" id="IPR044149">
    <property type="entry name" value="Nitrilases_CHs"/>
</dbReference>
<dbReference type="SUPFAM" id="SSF56317">
    <property type="entry name" value="Carbon-nitrogen hydrolase"/>
    <property type="match status" value="1"/>
</dbReference>
<feature type="domain" description="CN hydrolase" evidence="3">
    <location>
        <begin position="6"/>
        <end position="74"/>
    </location>
</feature>
<reference evidence="6" key="1">
    <citation type="submission" date="2016-10" db="EMBL/GenBank/DDBJ databases">
        <authorList>
            <person name="Varghese N."/>
            <person name="Submissions S."/>
        </authorList>
    </citation>
    <scope>NUCLEOTIDE SEQUENCE [LARGE SCALE GENOMIC DNA]</scope>
    <source>
        <strain evidence="6">DSM 17908</strain>
    </source>
</reference>
<keyword evidence="7" id="KW-1185">Reference proteome</keyword>
<gene>
    <name evidence="5" type="ORF">SAMN05421680_11170</name>
    <name evidence="4" type="ORF">Xmau_03049</name>
</gene>
<accession>A0A1I3SCZ4</accession>
<dbReference type="Proteomes" id="UP000224607">
    <property type="component" value="Unassembled WGS sequence"/>
</dbReference>